<evidence type="ECO:0000313" key="2">
    <source>
        <dbReference type="EMBL" id="GIM76207.1"/>
    </source>
</evidence>
<reference evidence="2" key="1">
    <citation type="submission" date="2021-03" db="EMBL/GenBank/DDBJ databases">
        <title>Whole genome shotgun sequence of Actinoplanes auranticolor NBRC 12245.</title>
        <authorList>
            <person name="Komaki H."/>
            <person name="Tamura T."/>
        </authorList>
    </citation>
    <scope>NUCLEOTIDE SEQUENCE</scope>
    <source>
        <strain evidence="2">NBRC 12245</strain>
    </source>
</reference>
<comment type="caution">
    <text evidence="2">The sequence shown here is derived from an EMBL/GenBank/DDBJ whole genome shotgun (WGS) entry which is preliminary data.</text>
</comment>
<accession>A0A919SPL0</accession>
<keyword evidence="3" id="KW-1185">Reference proteome</keyword>
<keyword evidence="1" id="KW-0812">Transmembrane</keyword>
<evidence type="ECO:0000256" key="1">
    <source>
        <dbReference type="SAM" id="Phobius"/>
    </source>
</evidence>
<protein>
    <submittedName>
        <fullName evidence="2">Uncharacterized protein</fullName>
    </submittedName>
</protein>
<name>A0A919SPL0_9ACTN</name>
<dbReference type="AlphaFoldDB" id="A0A919SPL0"/>
<dbReference type="EMBL" id="BOQL01000061">
    <property type="protein sequence ID" value="GIM76207.1"/>
    <property type="molecule type" value="Genomic_DNA"/>
</dbReference>
<feature type="transmembrane region" description="Helical" evidence="1">
    <location>
        <begin position="12"/>
        <end position="33"/>
    </location>
</feature>
<keyword evidence="1" id="KW-1133">Transmembrane helix</keyword>
<feature type="transmembrane region" description="Helical" evidence="1">
    <location>
        <begin position="123"/>
        <end position="143"/>
    </location>
</feature>
<gene>
    <name evidence="2" type="ORF">Aau02nite_69760</name>
</gene>
<evidence type="ECO:0000313" key="3">
    <source>
        <dbReference type="Proteomes" id="UP000681340"/>
    </source>
</evidence>
<feature type="transmembrane region" description="Helical" evidence="1">
    <location>
        <begin position="155"/>
        <end position="174"/>
    </location>
</feature>
<keyword evidence="1" id="KW-0472">Membrane</keyword>
<dbReference type="Proteomes" id="UP000681340">
    <property type="component" value="Unassembled WGS sequence"/>
</dbReference>
<sequence>MLFDMSQRAQVWIGVVLVLLVVGIATAFTLTVGEGYRDATVAAACAATSCSGSGMAVAGWLLPMTPVLYCSAVYAWFRRSPAVGRVAWIIAGALLFVAAIPFLPGKNGPALAELLDGPGSTAFGGGMRWGLGALGAAVGLLVLSGIISDRVKIRAWAVAAALAACAAATLVGAITRAEPGYLMTTQIFPETSLRVQDDVLTRISATDLDGCGDRHPGCLRTAEFEFTTSDSDAVVRFEIISFPSNDRAWDAWGEAREETGDPATLRVNQVTGEWMTVATVRHADGRAIAPGEEKWLRWPAAQLDYAFRRAIDYSLLYPPEPTETVGPRTP</sequence>
<proteinExistence type="predicted"/>
<organism evidence="2 3">
    <name type="scientific">Actinoplanes auranticolor</name>
    <dbReference type="NCBI Taxonomy" id="47988"/>
    <lineage>
        <taxon>Bacteria</taxon>
        <taxon>Bacillati</taxon>
        <taxon>Actinomycetota</taxon>
        <taxon>Actinomycetes</taxon>
        <taxon>Micromonosporales</taxon>
        <taxon>Micromonosporaceae</taxon>
        <taxon>Actinoplanes</taxon>
    </lineage>
</organism>
<feature type="transmembrane region" description="Helical" evidence="1">
    <location>
        <begin position="82"/>
        <end position="103"/>
    </location>
</feature>